<feature type="binding site" evidence="7">
    <location>
        <position position="156"/>
    </location>
    <ligand>
        <name>Mg(2+)</name>
        <dbReference type="ChEBI" id="CHEBI:18420"/>
    </ligand>
</feature>
<sequence length="372" mass="40736">MSNAFELSFVFLISFIVCGLIRLTRGWHIPLALSREDTKAVQAAHKVPTPRLGGVAFFAGLLASYFVISAEAHILFLAILSMLPLFLAGLAEDFGARISASGRMLAALISAALMIWNLNFWLPRLDLPVIDTLMMWAPFAIGVTLFCSAGVSNAFNLIDGVNGLSGYTGVLVALALSTIAFETGLVVAGEFALYIVAALMGFLVFNYPWGKVFLGDAGAYVLGHILCWLAIAMVVRVDELTPWAILLVFFWPVADTLLAISRRWGSGRSTGHPDRLHFHQLVMRALEICLFGRRARVYSNPLSTLILMPMIAAPVLTGVYFWDAPFAAFLATVFFGTLFAGTYRLGVSLARRRKKIWQAQKSRNLNAEALPE</sequence>
<dbReference type="InterPro" id="IPR000715">
    <property type="entry name" value="Glycosyl_transferase_4"/>
</dbReference>
<keyword evidence="6 8" id="KW-0472">Membrane</keyword>
<evidence type="ECO:0000256" key="2">
    <source>
        <dbReference type="ARBA" id="ARBA00022475"/>
    </source>
</evidence>
<evidence type="ECO:0000256" key="5">
    <source>
        <dbReference type="ARBA" id="ARBA00022989"/>
    </source>
</evidence>
<evidence type="ECO:0000313" key="9">
    <source>
        <dbReference type="EMBL" id="SMX23621.1"/>
    </source>
</evidence>
<evidence type="ECO:0000256" key="3">
    <source>
        <dbReference type="ARBA" id="ARBA00022679"/>
    </source>
</evidence>
<keyword evidence="3 9" id="KW-0808">Transferase</keyword>
<feature type="transmembrane region" description="Helical" evidence="8">
    <location>
        <begin position="302"/>
        <end position="322"/>
    </location>
</feature>
<dbReference type="GO" id="GO:0036380">
    <property type="term" value="F:UDP-N-acetylglucosamine-undecaprenyl-phosphate N-acetylglucosaminephosphotransferase activity"/>
    <property type="evidence" value="ECO:0007669"/>
    <property type="project" value="UniProtKB-EC"/>
</dbReference>
<dbReference type="GO" id="GO:0071555">
    <property type="term" value="P:cell wall organization"/>
    <property type="evidence" value="ECO:0007669"/>
    <property type="project" value="TreeGrafter"/>
</dbReference>
<feature type="transmembrane region" description="Helical" evidence="8">
    <location>
        <begin position="6"/>
        <end position="24"/>
    </location>
</feature>
<dbReference type="AlphaFoldDB" id="A0A238IZZ2"/>
<proteinExistence type="predicted"/>
<gene>
    <name evidence="9" type="primary">tagO</name>
    <name evidence="9" type="ORF">BOA8489_01731</name>
</gene>
<feature type="transmembrane region" description="Helical" evidence="8">
    <location>
        <begin position="328"/>
        <end position="347"/>
    </location>
</feature>
<evidence type="ECO:0000256" key="4">
    <source>
        <dbReference type="ARBA" id="ARBA00022692"/>
    </source>
</evidence>
<dbReference type="GO" id="GO:0009103">
    <property type="term" value="P:lipopolysaccharide biosynthetic process"/>
    <property type="evidence" value="ECO:0007669"/>
    <property type="project" value="TreeGrafter"/>
</dbReference>
<comment type="subcellular location">
    <subcellularLocation>
        <location evidence="1">Cell membrane</location>
        <topology evidence="1">Multi-pass membrane protein</topology>
    </subcellularLocation>
</comment>
<comment type="cofactor">
    <cofactor evidence="7">
        <name>Mg(2+)</name>
        <dbReference type="ChEBI" id="CHEBI:18420"/>
    </cofactor>
</comment>
<keyword evidence="7" id="KW-0479">Metal-binding</keyword>
<dbReference type="PANTHER" id="PTHR22926">
    <property type="entry name" value="PHOSPHO-N-ACETYLMURAMOYL-PENTAPEPTIDE-TRANSFERASE"/>
    <property type="match status" value="1"/>
</dbReference>
<feature type="transmembrane region" description="Helical" evidence="8">
    <location>
        <begin position="104"/>
        <end position="122"/>
    </location>
</feature>
<name>A0A238IZZ2_9RHOB</name>
<feature type="transmembrane region" description="Helical" evidence="8">
    <location>
        <begin position="191"/>
        <end position="210"/>
    </location>
</feature>
<feature type="transmembrane region" description="Helical" evidence="8">
    <location>
        <begin position="167"/>
        <end position="185"/>
    </location>
</feature>
<dbReference type="CDD" id="cd06912">
    <property type="entry name" value="GT_MraY_like"/>
    <property type="match status" value="1"/>
</dbReference>
<evidence type="ECO:0000256" key="8">
    <source>
        <dbReference type="SAM" id="Phobius"/>
    </source>
</evidence>
<protein>
    <submittedName>
        <fullName evidence="9">Putative undecaprenyl-phosphate N-acetylglucosaminyl 1-phosphate transferase</fullName>
        <ecNumber evidence="9">2.7.8.33</ecNumber>
    </submittedName>
</protein>
<organism evidence="9 10">
    <name type="scientific">Boseongicola aestuarii</name>
    <dbReference type="NCBI Taxonomy" id="1470561"/>
    <lineage>
        <taxon>Bacteria</taxon>
        <taxon>Pseudomonadati</taxon>
        <taxon>Pseudomonadota</taxon>
        <taxon>Alphaproteobacteria</taxon>
        <taxon>Rhodobacterales</taxon>
        <taxon>Paracoccaceae</taxon>
        <taxon>Boseongicola</taxon>
    </lineage>
</organism>
<dbReference type="GO" id="GO:0044038">
    <property type="term" value="P:cell wall macromolecule biosynthetic process"/>
    <property type="evidence" value="ECO:0007669"/>
    <property type="project" value="TreeGrafter"/>
</dbReference>
<dbReference type="GO" id="GO:0046872">
    <property type="term" value="F:metal ion binding"/>
    <property type="evidence" value="ECO:0007669"/>
    <property type="project" value="UniProtKB-KW"/>
</dbReference>
<feature type="transmembrane region" description="Helical" evidence="8">
    <location>
        <begin position="243"/>
        <end position="260"/>
    </location>
</feature>
<dbReference type="Pfam" id="PF00953">
    <property type="entry name" value="Glycos_transf_4"/>
    <property type="match status" value="1"/>
</dbReference>
<feature type="transmembrane region" description="Helical" evidence="8">
    <location>
        <begin position="217"/>
        <end position="237"/>
    </location>
</feature>
<accession>A0A238IZZ2</accession>
<feature type="binding site" evidence="7">
    <location>
        <position position="216"/>
    </location>
    <ligand>
        <name>Mg(2+)</name>
        <dbReference type="ChEBI" id="CHEBI:18420"/>
    </ligand>
</feature>
<feature type="transmembrane region" description="Helical" evidence="8">
    <location>
        <begin position="52"/>
        <end position="68"/>
    </location>
</feature>
<evidence type="ECO:0000256" key="1">
    <source>
        <dbReference type="ARBA" id="ARBA00004651"/>
    </source>
</evidence>
<dbReference type="EMBL" id="FXXQ01000005">
    <property type="protein sequence ID" value="SMX23621.1"/>
    <property type="molecule type" value="Genomic_DNA"/>
</dbReference>
<keyword evidence="2" id="KW-1003">Cell membrane</keyword>
<dbReference type="EC" id="2.7.8.33" evidence="9"/>
<dbReference type="GO" id="GO:0005886">
    <property type="term" value="C:plasma membrane"/>
    <property type="evidence" value="ECO:0007669"/>
    <property type="project" value="UniProtKB-SubCell"/>
</dbReference>
<feature type="transmembrane region" description="Helical" evidence="8">
    <location>
        <begin position="74"/>
        <end position="92"/>
    </location>
</feature>
<evidence type="ECO:0000256" key="7">
    <source>
        <dbReference type="PIRSR" id="PIRSR600715-1"/>
    </source>
</evidence>
<feature type="transmembrane region" description="Helical" evidence="8">
    <location>
        <begin position="134"/>
        <end position="155"/>
    </location>
</feature>
<reference evidence="9 10" key="1">
    <citation type="submission" date="2017-05" db="EMBL/GenBank/DDBJ databases">
        <authorList>
            <person name="Song R."/>
            <person name="Chenine A.L."/>
            <person name="Ruprecht R.M."/>
        </authorList>
    </citation>
    <scope>NUCLEOTIDE SEQUENCE [LARGE SCALE GENOMIC DNA]</scope>
    <source>
        <strain evidence="9 10">CECT 8489</strain>
    </source>
</reference>
<evidence type="ECO:0000256" key="6">
    <source>
        <dbReference type="ARBA" id="ARBA00023136"/>
    </source>
</evidence>
<dbReference type="PANTHER" id="PTHR22926:SF3">
    <property type="entry name" value="UNDECAPRENYL-PHOSPHATE ALPHA-N-ACETYLGLUCOSAMINYL 1-PHOSPHATE TRANSFERASE"/>
    <property type="match status" value="1"/>
</dbReference>
<dbReference type="RefSeq" id="WP_176440240.1">
    <property type="nucleotide sequence ID" value="NZ_FXXQ01000005.1"/>
</dbReference>
<keyword evidence="4 8" id="KW-0812">Transmembrane</keyword>
<evidence type="ECO:0000313" key="10">
    <source>
        <dbReference type="Proteomes" id="UP000201838"/>
    </source>
</evidence>
<dbReference type="Proteomes" id="UP000201838">
    <property type="component" value="Unassembled WGS sequence"/>
</dbReference>
<keyword evidence="10" id="KW-1185">Reference proteome</keyword>
<keyword evidence="5 8" id="KW-1133">Transmembrane helix</keyword>
<keyword evidence="7" id="KW-0460">Magnesium</keyword>